<dbReference type="GO" id="GO:0005524">
    <property type="term" value="F:ATP binding"/>
    <property type="evidence" value="ECO:0007669"/>
    <property type="project" value="UniProtKB-KW"/>
</dbReference>
<keyword evidence="7" id="KW-0460">Magnesium</keyword>
<dbReference type="PANTHER" id="PTHR47545">
    <property type="entry name" value="MULTIFUNCTIONAL CCA PROTEIN"/>
    <property type="match status" value="1"/>
</dbReference>
<dbReference type="InterPro" id="IPR050124">
    <property type="entry name" value="tRNA_CCA-adding_enzyme"/>
</dbReference>
<dbReference type="GO" id="GO:0003723">
    <property type="term" value="F:RNA binding"/>
    <property type="evidence" value="ECO:0007669"/>
    <property type="project" value="UniProtKB-KW"/>
</dbReference>
<evidence type="ECO:0000256" key="8">
    <source>
        <dbReference type="ARBA" id="ARBA00022884"/>
    </source>
</evidence>
<evidence type="ECO:0000313" key="13">
    <source>
        <dbReference type="Proteomes" id="UP000178936"/>
    </source>
</evidence>
<feature type="domain" description="Poly A polymerase head" evidence="10">
    <location>
        <begin position="29"/>
        <end position="161"/>
    </location>
</feature>
<dbReference type="SUPFAM" id="SSF81301">
    <property type="entry name" value="Nucleotidyltransferase"/>
    <property type="match status" value="1"/>
</dbReference>
<dbReference type="GO" id="GO:0016779">
    <property type="term" value="F:nucleotidyltransferase activity"/>
    <property type="evidence" value="ECO:0007669"/>
    <property type="project" value="UniProtKB-KW"/>
</dbReference>
<dbReference type="EMBL" id="MHTB01000024">
    <property type="protein sequence ID" value="OHA55117.1"/>
    <property type="molecule type" value="Genomic_DNA"/>
</dbReference>
<dbReference type="AlphaFoldDB" id="A0A1G2Q3I9"/>
<organism evidence="12 13">
    <name type="scientific">Candidatus Veblenbacteria bacterium RIFOXYA2_FULL_43_9</name>
    <dbReference type="NCBI Taxonomy" id="1802425"/>
    <lineage>
        <taxon>Bacteria</taxon>
        <taxon>Candidatus Vebleniibacteriota</taxon>
    </lineage>
</organism>
<dbReference type="GO" id="GO:0046872">
    <property type="term" value="F:metal ion binding"/>
    <property type="evidence" value="ECO:0007669"/>
    <property type="project" value="UniProtKB-KW"/>
</dbReference>
<keyword evidence="4" id="KW-0479">Metal-binding</keyword>
<comment type="similarity">
    <text evidence="9">Belongs to the tRNA nucleotidyltransferase/poly(A) polymerase family.</text>
</comment>
<evidence type="ECO:0000256" key="4">
    <source>
        <dbReference type="ARBA" id="ARBA00022723"/>
    </source>
</evidence>
<evidence type="ECO:0000256" key="3">
    <source>
        <dbReference type="ARBA" id="ARBA00022695"/>
    </source>
</evidence>
<evidence type="ECO:0000256" key="1">
    <source>
        <dbReference type="ARBA" id="ARBA00022679"/>
    </source>
</evidence>
<dbReference type="InterPro" id="IPR043519">
    <property type="entry name" value="NT_sf"/>
</dbReference>
<evidence type="ECO:0000256" key="7">
    <source>
        <dbReference type="ARBA" id="ARBA00022842"/>
    </source>
</evidence>
<reference evidence="12 13" key="1">
    <citation type="journal article" date="2016" name="Nat. Commun.">
        <title>Thousands of microbial genomes shed light on interconnected biogeochemical processes in an aquifer system.</title>
        <authorList>
            <person name="Anantharaman K."/>
            <person name="Brown C.T."/>
            <person name="Hug L.A."/>
            <person name="Sharon I."/>
            <person name="Castelle C.J."/>
            <person name="Probst A.J."/>
            <person name="Thomas B.C."/>
            <person name="Singh A."/>
            <person name="Wilkins M.J."/>
            <person name="Karaoz U."/>
            <person name="Brodie E.L."/>
            <person name="Williams K.H."/>
            <person name="Hubbard S.S."/>
            <person name="Banfield J.F."/>
        </authorList>
    </citation>
    <scope>NUCLEOTIDE SEQUENCE [LARGE SCALE GENOMIC DNA]</scope>
</reference>
<dbReference type="InterPro" id="IPR006674">
    <property type="entry name" value="HD_domain"/>
</dbReference>
<evidence type="ECO:0000256" key="5">
    <source>
        <dbReference type="ARBA" id="ARBA00022741"/>
    </source>
</evidence>
<keyword evidence="6" id="KW-0067">ATP-binding</keyword>
<dbReference type="SUPFAM" id="SSF81891">
    <property type="entry name" value="Poly A polymerase C-terminal region-like"/>
    <property type="match status" value="1"/>
</dbReference>
<dbReference type="PANTHER" id="PTHR47545:SF1">
    <property type="entry name" value="MULTIFUNCTIONAL CCA PROTEIN"/>
    <property type="match status" value="1"/>
</dbReference>
<evidence type="ECO:0000313" key="12">
    <source>
        <dbReference type="EMBL" id="OHA55117.1"/>
    </source>
</evidence>
<protein>
    <recommendedName>
        <fullName evidence="14">HD/PDEase domain-containing protein</fullName>
    </recommendedName>
</protein>
<gene>
    <name evidence="12" type="ORF">A2226_03260</name>
</gene>
<feature type="domain" description="HD" evidence="11">
    <location>
        <begin position="300"/>
        <end position="379"/>
    </location>
</feature>
<evidence type="ECO:0008006" key="14">
    <source>
        <dbReference type="Google" id="ProtNLM"/>
    </source>
</evidence>
<dbReference type="Gene3D" id="1.10.246.80">
    <property type="match status" value="1"/>
</dbReference>
<evidence type="ECO:0000256" key="2">
    <source>
        <dbReference type="ARBA" id="ARBA00022694"/>
    </source>
</evidence>
<evidence type="ECO:0000256" key="6">
    <source>
        <dbReference type="ARBA" id="ARBA00022840"/>
    </source>
</evidence>
<keyword evidence="8 9" id="KW-0694">RNA-binding</keyword>
<dbReference type="Pfam" id="PF01966">
    <property type="entry name" value="HD"/>
    <property type="match status" value="1"/>
</dbReference>
<accession>A0A1G2Q3I9</accession>
<dbReference type="Proteomes" id="UP000178936">
    <property type="component" value="Unassembled WGS sequence"/>
</dbReference>
<dbReference type="GO" id="GO:0008033">
    <property type="term" value="P:tRNA processing"/>
    <property type="evidence" value="ECO:0007669"/>
    <property type="project" value="UniProtKB-KW"/>
</dbReference>
<evidence type="ECO:0000259" key="11">
    <source>
        <dbReference type="Pfam" id="PF01966"/>
    </source>
</evidence>
<proteinExistence type="inferred from homology"/>
<dbReference type="Pfam" id="PF01743">
    <property type="entry name" value="PolyA_pol"/>
    <property type="match status" value="1"/>
</dbReference>
<comment type="caution">
    <text evidence="12">The sequence shown here is derived from an EMBL/GenBank/DDBJ whole genome shotgun (WGS) entry which is preliminary data.</text>
</comment>
<keyword evidence="1 9" id="KW-0808">Transferase</keyword>
<dbReference type="Gene3D" id="1.10.3090.10">
    <property type="entry name" value="cca-adding enzyme, domain 2"/>
    <property type="match status" value="1"/>
</dbReference>
<dbReference type="CDD" id="cd00077">
    <property type="entry name" value="HDc"/>
    <property type="match status" value="1"/>
</dbReference>
<dbReference type="InterPro" id="IPR002646">
    <property type="entry name" value="PolA_pol_head_dom"/>
</dbReference>
<keyword evidence="2" id="KW-0819">tRNA processing</keyword>
<name>A0A1G2Q3I9_9BACT</name>
<dbReference type="InterPro" id="IPR003607">
    <property type="entry name" value="HD/PDEase_dom"/>
</dbReference>
<dbReference type="Gene3D" id="3.30.460.10">
    <property type="entry name" value="Beta Polymerase, domain 2"/>
    <property type="match status" value="1"/>
</dbReference>
<sequence>MAITQFKQIPRNLKAITARLVQDLSFARVYLVGGAVRDLILERPTKDYDLVVGSVPIPKLERWLADHGQVNLVGKTFGVFKWQPAGWAGEAIDVALPRTEHVSVGSGQYRDFKIQSQPDLPIEDDLLRRDFTINALALDLENNNLIDPSRGLSDIKKGIIRTVGKPEKRFKEDLSRTLRGLRQACQLNFKIEPTTLEAITLLSQKSSNGRRTGDWLVPREIIARELLKALQANPVMALGLFDKTGFIAQLLPEVEKLKGVPQPPEFHSEGDVWEHTKLALGSFEVPEWREFFGKSKPSLNVILATLLHDIGKPVTIKTPLKDKVDRIRTDGHDVAGAKMVPDICQRLRLTSFTNPEAGQINTDTVTWLVQNHLLLAHGSPEIFKPATVYRYFLKDQIKGQELQQVIFADMHATRPHDGRLLTPKLTELQNRIKEVSKKLTSGKLKLLLSGEEIMKSFNIKPGPSVGLLLKKLEEAQLSSLVKTKRQAINYLKKQI</sequence>
<evidence type="ECO:0000259" key="10">
    <source>
        <dbReference type="Pfam" id="PF01743"/>
    </source>
</evidence>
<evidence type="ECO:0000256" key="9">
    <source>
        <dbReference type="RuleBase" id="RU003953"/>
    </source>
</evidence>
<keyword evidence="5" id="KW-0547">Nucleotide-binding</keyword>
<keyword evidence="3" id="KW-0548">Nucleotidyltransferase</keyword>
<dbReference type="CDD" id="cd05398">
    <property type="entry name" value="NT_ClassII-CCAase"/>
    <property type="match status" value="1"/>
</dbReference>